<comment type="subunit">
    <text evidence="1">Component of the 7-subunit TFIIH core complex.</text>
</comment>
<evidence type="ECO:0000313" key="3">
    <source>
        <dbReference type="Proteomes" id="UP000800235"/>
    </source>
</evidence>
<organism evidence="2 3">
    <name type="scientific">Tothia fuscella</name>
    <dbReference type="NCBI Taxonomy" id="1048955"/>
    <lineage>
        <taxon>Eukaryota</taxon>
        <taxon>Fungi</taxon>
        <taxon>Dikarya</taxon>
        <taxon>Ascomycota</taxon>
        <taxon>Pezizomycotina</taxon>
        <taxon>Dothideomycetes</taxon>
        <taxon>Pleosporomycetidae</taxon>
        <taxon>Venturiales</taxon>
        <taxon>Cylindrosympodiaceae</taxon>
        <taxon>Tothia</taxon>
    </lineage>
</organism>
<sequence length="56" mass="6418">MTIIIKIDQQHGHIYILEQLDSKTALVAPDKVPMLEKLVKEHIQKHMPDVEGSDIE</sequence>
<dbReference type="Proteomes" id="UP000800235">
    <property type="component" value="Unassembled WGS sequence"/>
</dbReference>
<dbReference type="GO" id="GO:0000439">
    <property type="term" value="C:transcription factor TFIIH core complex"/>
    <property type="evidence" value="ECO:0007669"/>
    <property type="project" value="UniProtKB-UniRule"/>
</dbReference>
<dbReference type="EMBL" id="MU007141">
    <property type="protein sequence ID" value="KAF2417411.1"/>
    <property type="molecule type" value="Genomic_DNA"/>
</dbReference>
<accession>A0A9P4TSI8</accession>
<comment type="caution">
    <text evidence="2">The sequence shown here is derived from an EMBL/GenBank/DDBJ whole genome shotgun (WGS) entry which is preliminary data.</text>
</comment>
<proteinExistence type="inferred from homology"/>
<comment type="subcellular location">
    <subcellularLocation>
        <location evidence="1">Nucleus</location>
    </subcellularLocation>
</comment>
<keyword evidence="1" id="KW-0539">Nucleus</keyword>
<reference evidence="2" key="1">
    <citation type="journal article" date="2020" name="Stud. Mycol.">
        <title>101 Dothideomycetes genomes: a test case for predicting lifestyles and emergence of pathogens.</title>
        <authorList>
            <person name="Haridas S."/>
            <person name="Albert R."/>
            <person name="Binder M."/>
            <person name="Bloem J."/>
            <person name="Labutti K."/>
            <person name="Salamov A."/>
            <person name="Andreopoulos B."/>
            <person name="Baker S."/>
            <person name="Barry K."/>
            <person name="Bills G."/>
            <person name="Bluhm B."/>
            <person name="Cannon C."/>
            <person name="Castanera R."/>
            <person name="Culley D."/>
            <person name="Daum C."/>
            <person name="Ezra D."/>
            <person name="Gonzalez J."/>
            <person name="Henrissat B."/>
            <person name="Kuo A."/>
            <person name="Liang C."/>
            <person name="Lipzen A."/>
            <person name="Lutzoni F."/>
            <person name="Magnuson J."/>
            <person name="Mondo S."/>
            <person name="Nolan M."/>
            <person name="Ohm R."/>
            <person name="Pangilinan J."/>
            <person name="Park H.-J."/>
            <person name="Ramirez L."/>
            <person name="Alfaro M."/>
            <person name="Sun H."/>
            <person name="Tritt A."/>
            <person name="Yoshinaga Y."/>
            <person name="Zwiers L.-H."/>
            <person name="Turgeon B."/>
            <person name="Goodwin S."/>
            <person name="Spatafora J."/>
            <person name="Crous P."/>
            <person name="Grigoriev I."/>
        </authorList>
    </citation>
    <scope>NUCLEOTIDE SEQUENCE</scope>
    <source>
        <strain evidence="2">CBS 130266</strain>
    </source>
</reference>
<comment type="similarity">
    <text evidence="1">Belongs to the TFB5 family.</text>
</comment>
<keyword evidence="1" id="KW-0227">DNA damage</keyword>
<keyword evidence="3" id="KW-1185">Reference proteome</keyword>
<dbReference type="Pfam" id="PF06331">
    <property type="entry name" value="Tfb5"/>
    <property type="match status" value="1"/>
</dbReference>
<name>A0A9P4TSI8_9PEZI</name>
<protein>
    <recommendedName>
        <fullName evidence="1">General transcription and DNA repair factor IIH subunit TFB5</fullName>
    </recommendedName>
</protein>
<dbReference type="InterPro" id="IPR035935">
    <property type="entry name" value="TFB5-like_sf"/>
</dbReference>
<dbReference type="OrthoDB" id="354at2759"/>
<keyword evidence="1" id="KW-0234">DNA repair</keyword>
<dbReference type="InterPro" id="IPR009400">
    <property type="entry name" value="TFIIH_TTDA/Tfb5"/>
</dbReference>
<dbReference type="Gene3D" id="3.30.70.1220">
    <property type="entry name" value="TFB5-like"/>
    <property type="match status" value="1"/>
</dbReference>
<evidence type="ECO:0000313" key="2">
    <source>
        <dbReference type="EMBL" id="KAF2417411.1"/>
    </source>
</evidence>
<dbReference type="AlphaFoldDB" id="A0A9P4TSI8"/>
<dbReference type="GO" id="GO:0006367">
    <property type="term" value="P:transcription initiation at RNA polymerase II promoter"/>
    <property type="evidence" value="ECO:0007669"/>
    <property type="project" value="UniProtKB-UniRule"/>
</dbReference>
<dbReference type="GO" id="GO:0006289">
    <property type="term" value="P:nucleotide-excision repair"/>
    <property type="evidence" value="ECO:0007669"/>
    <property type="project" value="InterPro"/>
</dbReference>
<gene>
    <name evidence="2" type="ORF">EJ08DRAFT_703423</name>
</gene>
<keyword evidence="1" id="KW-0805">Transcription regulation</keyword>
<keyword evidence="1" id="KW-0804">Transcription</keyword>
<comment type="function">
    <text evidence="1">In NER, TFIIH acts by opening DNA around the lesion to allow the excision of the damaged oligonucleotide and its replacement by a new DNA fragment. In transcription, TFIIH has an essential role in transcription initiation. When the pre-initiation complex (PIC) has been established, TFIIH is required for promoter opening and promoter escape.</text>
</comment>
<evidence type="ECO:0000256" key="1">
    <source>
        <dbReference type="RuleBase" id="RU368032"/>
    </source>
</evidence>
<dbReference type="SUPFAM" id="SSF142897">
    <property type="entry name" value="TFB5-like"/>
    <property type="match status" value="1"/>
</dbReference>